<dbReference type="GO" id="GO:0003676">
    <property type="term" value="F:nucleic acid binding"/>
    <property type="evidence" value="ECO:0007669"/>
    <property type="project" value="InterPro"/>
</dbReference>
<name>A0AA97FA76_9EURY</name>
<dbReference type="InterPro" id="IPR036397">
    <property type="entry name" value="RNaseH_sf"/>
</dbReference>
<dbReference type="GO" id="GO:0008408">
    <property type="term" value="F:3'-5' exonuclease activity"/>
    <property type="evidence" value="ECO:0007669"/>
    <property type="project" value="TreeGrafter"/>
</dbReference>
<evidence type="ECO:0000256" key="3">
    <source>
        <dbReference type="ARBA" id="ARBA00022839"/>
    </source>
</evidence>
<evidence type="ECO:0000313" key="6">
    <source>
        <dbReference type="Proteomes" id="UP001301797"/>
    </source>
</evidence>
<organism evidence="5 6">
    <name type="scientific">Methanochimaera problematica</name>
    <dbReference type="NCBI Taxonomy" id="2609417"/>
    <lineage>
        <taxon>Archaea</taxon>
        <taxon>Methanobacteriati</taxon>
        <taxon>Methanobacteriota</taxon>
        <taxon>Stenosarchaea group</taxon>
        <taxon>Methanomicrobia</taxon>
        <taxon>Methanomicrobiales</taxon>
        <taxon>Methanomicrobiaceae</taxon>
        <taxon>Methanochimaera</taxon>
    </lineage>
</organism>
<dbReference type="GeneID" id="85228512"/>
<dbReference type="AlphaFoldDB" id="A0AA97FA76"/>
<accession>A0AA97FA76</accession>
<proteinExistence type="predicted"/>
<dbReference type="EMBL" id="CP043875">
    <property type="protein sequence ID" value="WOF15177.1"/>
    <property type="molecule type" value="Genomic_DNA"/>
</dbReference>
<dbReference type="Proteomes" id="UP001301797">
    <property type="component" value="Chromosome"/>
</dbReference>
<dbReference type="PANTHER" id="PTHR30231:SF4">
    <property type="entry name" value="PROTEIN NEN2"/>
    <property type="match status" value="1"/>
</dbReference>
<keyword evidence="1" id="KW-0540">Nuclease</keyword>
<keyword evidence="2" id="KW-0378">Hydrolase</keyword>
<reference evidence="5 6" key="1">
    <citation type="submission" date="2019-09" db="EMBL/GenBank/DDBJ databases">
        <title>The complete genome of Methanoplanus sp. FWC-SCC4.</title>
        <authorList>
            <person name="Chen S.-C."/>
            <person name="Zhou Y.-Z."/>
            <person name="Lai M.-C."/>
        </authorList>
    </citation>
    <scope>NUCLEOTIDE SEQUENCE [LARGE SCALE GENOMIC DNA]</scope>
    <source>
        <strain evidence="5 6">FWC-SCC4</strain>
    </source>
</reference>
<dbReference type="CDD" id="cd06127">
    <property type="entry name" value="DEDDh"/>
    <property type="match status" value="1"/>
</dbReference>
<dbReference type="RefSeq" id="WP_317136744.1">
    <property type="nucleotide sequence ID" value="NZ_CP043875.1"/>
</dbReference>
<dbReference type="KEGG" id="mefw:F1737_00050"/>
<gene>
    <name evidence="5" type="ORF">F1737_00050</name>
</gene>
<sequence length="192" mass="21944">MYLFFDVETNGFPRRSRDPLNNEVIQPRVVQIAFSRYSKHGEEMSSYNEIVYPEDFDIPWQTVRVHGITKERALREGLPGSEVFSAFNAEAKKSECLVAHNFAFDYPVVTAELNRYGLKNEIRDKEPICTMKPKSVKDFCALPKSNGGYKQPKLIELHQKLFGESFAGAHDANADVKACARCFFELKERGIL</sequence>
<keyword evidence="6" id="KW-1185">Reference proteome</keyword>
<dbReference type="SMART" id="SM00479">
    <property type="entry name" value="EXOIII"/>
    <property type="match status" value="1"/>
</dbReference>
<dbReference type="PANTHER" id="PTHR30231">
    <property type="entry name" value="DNA POLYMERASE III SUBUNIT EPSILON"/>
    <property type="match status" value="1"/>
</dbReference>
<dbReference type="SUPFAM" id="SSF53098">
    <property type="entry name" value="Ribonuclease H-like"/>
    <property type="match status" value="1"/>
</dbReference>
<evidence type="ECO:0000256" key="1">
    <source>
        <dbReference type="ARBA" id="ARBA00022722"/>
    </source>
</evidence>
<dbReference type="InterPro" id="IPR013520">
    <property type="entry name" value="Ribonucl_H"/>
</dbReference>
<evidence type="ECO:0000313" key="5">
    <source>
        <dbReference type="EMBL" id="WOF15177.1"/>
    </source>
</evidence>
<evidence type="ECO:0000256" key="2">
    <source>
        <dbReference type="ARBA" id="ARBA00022801"/>
    </source>
</evidence>
<protein>
    <submittedName>
        <fullName evidence="5">3'-5' exonuclease</fullName>
    </submittedName>
</protein>
<evidence type="ECO:0000259" key="4">
    <source>
        <dbReference type="SMART" id="SM00479"/>
    </source>
</evidence>
<feature type="domain" description="Exonuclease" evidence="4">
    <location>
        <begin position="1"/>
        <end position="192"/>
    </location>
</feature>
<dbReference type="Gene3D" id="3.30.420.10">
    <property type="entry name" value="Ribonuclease H-like superfamily/Ribonuclease H"/>
    <property type="match status" value="1"/>
</dbReference>
<keyword evidence="3 5" id="KW-0269">Exonuclease</keyword>
<dbReference type="Pfam" id="PF00929">
    <property type="entry name" value="RNase_T"/>
    <property type="match status" value="1"/>
</dbReference>
<dbReference type="InterPro" id="IPR012337">
    <property type="entry name" value="RNaseH-like_sf"/>
</dbReference>